<reference evidence="8 9" key="1">
    <citation type="submission" date="2025-04" db="UniProtKB">
        <authorList>
            <consortium name="RefSeq"/>
        </authorList>
    </citation>
    <scope>IDENTIFICATION</scope>
    <source>
        <tissue evidence="8 9">Gonads</tissue>
    </source>
</reference>
<dbReference type="OrthoDB" id="6094942at2759"/>
<evidence type="ECO:0000313" key="9">
    <source>
        <dbReference type="RefSeq" id="XP_013383035.1"/>
    </source>
</evidence>
<dbReference type="Proteomes" id="UP000085678">
    <property type="component" value="Unplaced"/>
</dbReference>
<organism evidence="7 12">
    <name type="scientific">Lingula anatina</name>
    <name type="common">Brachiopod</name>
    <name type="synonym">Lingula unguis</name>
    <dbReference type="NCBI Taxonomy" id="7574"/>
    <lineage>
        <taxon>Eukaryota</taxon>
        <taxon>Metazoa</taxon>
        <taxon>Spiralia</taxon>
        <taxon>Lophotrochozoa</taxon>
        <taxon>Brachiopoda</taxon>
        <taxon>Linguliformea</taxon>
        <taxon>Lingulata</taxon>
        <taxon>Lingulida</taxon>
        <taxon>Linguloidea</taxon>
        <taxon>Lingulidae</taxon>
        <taxon>Lingula</taxon>
    </lineage>
</organism>
<dbReference type="RefSeq" id="XP_013383037.1">
    <property type="nucleotide sequence ID" value="XM_013527583.2"/>
</dbReference>
<evidence type="ECO:0000256" key="1">
    <source>
        <dbReference type="ARBA" id="ARBA00004370"/>
    </source>
</evidence>
<evidence type="ECO:0000256" key="4">
    <source>
        <dbReference type="ARBA" id="ARBA00023136"/>
    </source>
</evidence>
<dbReference type="InterPro" id="IPR017452">
    <property type="entry name" value="GPCR_Rhodpsn_7TM"/>
</dbReference>
<feature type="transmembrane region" description="Helical" evidence="5">
    <location>
        <begin position="161"/>
        <end position="181"/>
    </location>
</feature>
<name>A0A1S3HAK7_LINAN</name>
<evidence type="ECO:0000313" key="8">
    <source>
        <dbReference type="RefSeq" id="XP_013383034.1"/>
    </source>
</evidence>
<evidence type="ECO:0000256" key="2">
    <source>
        <dbReference type="ARBA" id="ARBA00022692"/>
    </source>
</evidence>
<dbReference type="RefSeq" id="XP_013383036.1">
    <property type="nucleotide sequence ID" value="XM_013527582.1"/>
</dbReference>
<sequence length="360" mass="41148">MESIQYNSGIPCTGNASITRVNCSNISITTPSPTQGSTSQLEWQVLCDYIVFYANPILIGFGLFFAIFNTIVVMSHARISNDSYMMGLTISTAIMYICNGMLHFPDYVGYSEAFQHVFVYILGGGEWFAYTALWLIVMAALERCVNMMRHQGDTLCTSLQACITTIMIYMVCFVSTLPRYWEYEVGPTVDPATNNTFRKVMKSAAASGPEYSVYYFWYILSFKLLLPFPLMLIMTIILCQRIGHYRKRKIPSYRRDSTLILLNRKLKEEIDISRLALGLLVTYLLLAGPYVIITAIPEVFPEALDKTSTLYSILFNFSQCSYYLNFSLQVILFSCYSKSYRIAVARLCCDRCRNPDYEDY</sequence>
<dbReference type="InterPro" id="IPR052954">
    <property type="entry name" value="GPCR-Ligand_Int"/>
</dbReference>
<keyword evidence="4 5" id="KW-0472">Membrane</keyword>
<feature type="transmembrane region" description="Helical" evidence="5">
    <location>
        <begin position="313"/>
        <end position="336"/>
    </location>
</feature>
<dbReference type="Gene3D" id="1.20.1070.10">
    <property type="entry name" value="Rhodopsin 7-helix transmembrane proteins"/>
    <property type="match status" value="1"/>
</dbReference>
<gene>
    <name evidence="8 9 10 11 12 13" type="primary">LOC106153595</name>
</gene>
<dbReference type="AlphaFoldDB" id="A0A1S3HAK7"/>
<dbReference type="SUPFAM" id="SSF81321">
    <property type="entry name" value="Family A G protein-coupled receptor-like"/>
    <property type="match status" value="1"/>
</dbReference>
<dbReference type="PROSITE" id="PS50262">
    <property type="entry name" value="G_PROTEIN_RECEP_F1_2"/>
    <property type="match status" value="1"/>
</dbReference>
<keyword evidence="3 5" id="KW-1133">Transmembrane helix</keyword>
<dbReference type="KEGG" id="lak:106153595"/>
<dbReference type="PANTHER" id="PTHR46641">
    <property type="entry name" value="FMRFAMIDE RECEPTOR-RELATED"/>
    <property type="match status" value="1"/>
</dbReference>
<comment type="subcellular location">
    <subcellularLocation>
        <location evidence="1">Membrane</location>
    </subcellularLocation>
</comment>
<feature type="transmembrane region" description="Helical" evidence="5">
    <location>
        <begin position="84"/>
        <end position="105"/>
    </location>
</feature>
<feature type="domain" description="G-protein coupled receptors family 1 profile" evidence="6">
    <location>
        <begin position="130"/>
        <end position="333"/>
    </location>
</feature>
<dbReference type="RefSeq" id="XP_013383039.1">
    <property type="nucleotide sequence ID" value="XM_013527585.1"/>
</dbReference>
<dbReference type="RefSeq" id="XP_013383035.1">
    <property type="nucleotide sequence ID" value="XM_013527581.1"/>
</dbReference>
<protein>
    <submittedName>
        <fullName evidence="8 9">Uncharacterized protein LOC106153595</fullName>
    </submittedName>
</protein>
<accession>A0A1S3HAK7</accession>
<evidence type="ECO:0000256" key="3">
    <source>
        <dbReference type="ARBA" id="ARBA00022989"/>
    </source>
</evidence>
<evidence type="ECO:0000313" key="7">
    <source>
        <dbReference type="Proteomes" id="UP000085678"/>
    </source>
</evidence>
<feature type="transmembrane region" description="Helical" evidence="5">
    <location>
        <begin position="117"/>
        <end position="141"/>
    </location>
</feature>
<evidence type="ECO:0000256" key="5">
    <source>
        <dbReference type="SAM" id="Phobius"/>
    </source>
</evidence>
<dbReference type="PANTHER" id="PTHR46641:SF2">
    <property type="entry name" value="FMRFAMIDE RECEPTOR"/>
    <property type="match status" value="1"/>
</dbReference>
<evidence type="ECO:0000259" key="6">
    <source>
        <dbReference type="PROSITE" id="PS50262"/>
    </source>
</evidence>
<evidence type="ECO:0000313" key="10">
    <source>
        <dbReference type="RefSeq" id="XP_013383036.1"/>
    </source>
</evidence>
<keyword evidence="7" id="KW-1185">Reference proteome</keyword>
<dbReference type="GO" id="GO:0016020">
    <property type="term" value="C:membrane"/>
    <property type="evidence" value="ECO:0007669"/>
    <property type="project" value="UniProtKB-SubCell"/>
</dbReference>
<evidence type="ECO:0000313" key="13">
    <source>
        <dbReference type="RefSeq" id="XP_013383039.1"/>
    </source>
</evidence>
<keyword evidence="2 5" id="KW-0812">Transmembrane</keyword>
<feature type="transmembrane region" description="Helical" evidence="5">
    <location>
        <begin position="50"/>
        <end position="72"/>
    </location>
</feature>
<evidence type="ECO:0000313" key="11">
    <source>
        <dbReference type="RefSeq" id="XP_013383037.1"/>
    </source>
</evidence>
<dbReference type="RefSeq" id="XP_013383034.1">
    <property type="nucleotide sequence ID" value="XM_013527580.1"/>
</dbReference>
<feature type="transmembrane region" description="Helical" evidence="5">
    <location>
        <begin position="215"/>
        <end position="239"/>
    </location>
</feature>
<proteinExistence type="predicted"/>
<evidence type="ECO:0000313" key="12">
    <source>
        <dbReference type="RefSeq" id="XP_013383038.1"/>
    </source>
</evidence>
<dbReference type="RefSeq" id="XP_013383038.1">
    <property type="nucleotide sequence ID" value="XM_013527584.1"/>
</dbReference>
<dbReference type="GeneID" id="106153595"/>
<feature type="transmembrane region" description="Helical" evidence="5">
    <location>
        <begin position="272"/>
        <end position="293"/>
    </location>
</feature>